<evidence type="ECO:0000313" key="2">
    <source>
        <dbReference type="Proteomes" id="UP000284676"/>
    </source>
</evidence>
<organism evidence="1 2">
    <name type="scientific">Fusobacterium mortiferum</name>
    <dbReference type="NCBI Taxonomy" id="850"/>
    <lineage>
        <taxon>Bacteria</taxon>
        <taxon>Fusobacteriati</taxon>
        <taxon>Fusobacteriota</taxon>
        <taxon>Fusobacteriia</taxon>
        <taxon>Fusobacteriales</taxon>
        <taxon>Fusobacteriaceae</taxon>
        <taxon>Fusobacterium</taxon>
    </lineage>
</organism>
<comment type="caution">
    <text evidence="1">The sequence shown here is derived from an EMBL/GenBank/DDBJ whole genome shotgun (WGS) entry which is preliminary data.</text>
</comment>
<protein>
    <submittedName>
        <fullName evidence="1">Uncharacterized protein</fullName>
    </submittedName>
</protein>
<sequence>MNRIKENLMFYHNAGFEKQWIYRFKNGYGASIIKGRYAYGNKFFPYELMVIKFDENGCSEQVEVPFAPDTKGYLRIEDIKEYLNKIKNIEVKV</sequence>
<accession>A0A414Q2N5</accession>
<gene>
    <name evidence="1" type="ORF">DW663_01335</name>
</gene>
<reference evidence="1 2" key="1">
    <citation type="submission" date="2018-08" db="EMBL/GenBank/DDBJ databases">
        <title>A genome reference for cultivated species of the human gut microbiota.</title>
        <authorList>
            <person name="Zou Y."/>
            <person name="Xue W."/>
            <person name="Luo G."/>
        </authorList>
    </citation>
    <scope>NUCLEOTIDE SEQUENCE [LARGE SCALE GENOMIC DNA]</scope>
    <source>
        <strain evidence="1 2">AM25-1</strain>
    </source>
</reference>
<proteinExistence type="predicted"/>
<evidence type="ECO:0000313" key="1">
    <source>
        <dbReference type="EMBL" id="RHF75063.1"/>
    </source>
</evidence>
<dbReference type="AlphaFoldDB" id="A0A414Q2N5"/>
<dbReference type="RefSeq" id="WP_118233927.1">
    <property type="nucleotide sequence ID" value="NZ_JADYUV010000017.1"/>
</dbReference>
<dbReference type="EMBL" id="QRHL01000001">
    <property type="protein sequence ID" value="RHF75063.1"/>
    <property type="molecule type" value="Genomic_DNA"/>
</dbReference>
<dbReference type="Proteomes" id="UP000284676">
    <property type="component" value="Unassembled WGS sequence"/>
</dbReference>
<name>A0A414Q2N5_FUSMR</name>